<dbReference type="Gene3D" id="3.40.630.10">
    <property type="entry name" value="Zn peptidases"/>
    <property type="match status" value="1"/>
</dbReference>
<evidence type="ECO:0000256" key="1">
    <source>
        <dbReference type="SAM" id="SignalP"/>
    </source>
</evidence>
<evidence type="ECO:0000313" key="4">
    <source>
        <dbReference type="Proteomes" id="UP000435036"/>
    </source>
</evidence>
<feature type="chain" id="PRO_5026703456" evidence="1">
    <location>
        <begin position="26"/>
        <end position="316"/>
    </location>
</feature>
<feature type="signal peptide" evidence="1">
    <location>
        <begin position="1"/>
        <end position="25"/>
    </location>
</feature>
<comment type="caution">
    <text evidence="3">The sequence shown here is derived from an EMBL/GenBank/DDBJ whole genome shotgun (WGS) entry which is preliminary data.</text>
</comment>
<dbReference type="PANTHER" id="PTHR12147:SF26">
    <property type="entry name" value="PEPTIDASE M28 DOMAIN-CONTAINING PROTEIN"/>
    <property type="match status" value="1"/>
</dbReference>
<dbReference type="OrthoDB" id="9764939at2"/>
<evidence type="ECO:0000259" key="2">
    <source>
        <dbReference type="Pfam" id="PF04389"/>
    </source>
</evidence>
<dbReference type="PANTHER" id="PTHR12147">
    <property type="entry name" value="METALLOPEPTIDASE M28 FAMILY MEMBER"/>
    <property type="match status" value="1"/>
</dbReference>
<keyword evidence="1" id="KW-0732">Signal</keyword>
<proteinExistence type="predicted"/>
<accession>A0A6N8L2K0</accession>
<dbReference type="SUPFAM" id="SSF53187">
    <property type="entry name" value="Zn-dependent exopeptidases"/>
    <property type="match status" value="1"/>
</dbReference>
<reference evidence="3 4" key="1">
    <citation type="submission" date="2019-12" db="EMBL/GenBank/DDBJ databases">
        <authorList>
            <person name="Dong K."/>
        </authorList>
    </citation>
    <scope>NUCLEOTIDE SEQUENCE [LARGE SCALE GENOMIC DNA]</scope>
    <source>
        <strain evidence="3 4">JCM 31225</strain>
    </source>
</reference>
<dbReference type="Pfam" id="PF04389">
    <property type="entry name" value="Peptidase_M28"/>
    <property type="match status" value="1"/>
</dbReference>
<sequence length="316" mass="35372">MKHFQFFWAVCCCAFFVGVSPSAIAQINPKNLKKHIEYLASDKMKGRETGKPGSHKAAKYIEKHFKKYGLQPKGEQGFRQSFEAKIRRVKVQDSLRQSDNIIGFIDNKAPYTIVIGAHYDHLGYGTIGGTRDSLGVGKLHNGADDNASGVAGLLELARHYASNGEQEAFNLLFIGFGAEELGLVGSRYYTENPTLPLNDIHWMLNMDMIGRYQPEQGLAIIGYGTSSAFPKIFEGISSPLKFHTSKDGNGGSDQTSFYKKNIPVLFFHTGGHDDYHKPSDDAHKIDYKALEEILNIEMKVIDHSMKQPKMDFQWTN</sequence>
<evidence type="ECO:0000313" key="3">
    <source>
        <dbReference type="EMBL" id="MVZ63324.1"/>
    </source>
</evidence>
<gene>
    <name evidence="3" type="ORF">GQF63_14935</name>
</gene>
<protein>
    <submittedName>
        <fullName evidence="3">M20/M25/M40 family metallo-hydrolase</fullName>
    </submittedName>
</protein>
<dbReference type="EMBL" id="WSQA01000012">
    <property type="protein sequence ID" value="MVZ63324.1"/>
    <property type="molecule type" value="Genomic_DNA"/>
</dbReference>
<dbReference type="AlphaFoldDB" id="A0A6N8L2K0"/>
<organism evidence="3 4">
    <name type="scientific">Sphingobacterium humi</name>
    <dbReference type="NCBI Taxonomy" id="1796905"/>
    <lineage>
        <taxon>Bacteria</taxon>
        <taxon>Pseudomonadati</taxon>
        <taxon>Bacteroidota</taxon>
        <taxon>Sphingobacteriia</taxon>
        <taxon>Sphingobacteriales</taxon>
        <taxon>Sphingobacteriaceae</taxon>
        <taxon>Sphingobacterium</taxon>
    </lineage>
</organism>
<keyword evidence="3" id="KW-0378">Hydrolase</keyword>
<dbReference type="InterPro" id="IPR045175">
    <property type="entry name" value="M28_fam"/>
</dbReference>
<feature type="domain" description="Peptidase M28" evidence="2">
    <location>
        <begin position="100"/>
        <end position="296"/>
    </location>
</feature>
<dbReference type="GO" id="GO:0008235">
    <property type="term" value="F:metalloexopeptidase activity"/>
    <property type="evidence" value="ECO:0007669"/>
    <property type="project" value="InterPro"/>
</dbReference>
<dbReference type="GO" id="GO:0006508">
    <property type="term" value="P:proteolysis"/>
    <property type="evidence" value="ECO:0007669"/>
    <property type="project" value="InterPro"/>
</dbReference>
<dbReference type="Proteomes" id="UP000435036">
    <property type="component" value="Unassembled WGS sequence"/>
</dbReference>
<dbReference type="RefSeq" id="WP_160370044.1">
    <property type="nucleotide sequence ID" value="NZ_WSQA01000012.1"/>
</dbReference>
<keyword evidence="4" id="KW-1185">Reference proteome</keyword>
<name>A0A6N8L2K0_9SPHI</name>
<dbReference type="InterPro" id="IPR007484">
    <property type="entry name" value="Peptidase_M28"/>
</dbReference>